<protein>
    <submittedName>
        <fullName evidence="1">Uncharacterized protein</fullName>
    </submittedName>
</protein>
<dbReference type="AlphaFoldDB" id="A0AAD6ZN18"/>
<sequence length="155" mass="16776">MRSDGGHPHLAPSHRSLHSRIAPGLTMALLFLRSHAAPHLPVPPGNRIGVDANRTAPLHCSPHRHRRRRVSGAPRLLAAVRRSFALYTPSIAVPTGMSTRSTAAQTRCTIHPVAAILDELGALAQRRPKAAQKRSNSENGEIYCGRVGDQQCTAR</sequence>
<accession>A0AAD6ZN18</accession>
<comment type="caution">
    <text evidence="1">The sequence shown here is derived from an EMBL/GenBank/DDBJ whole genome shotgun (WGS) entry which is preliminary data.</text>
</comment>
<evidence type="ECO:0000313" key="2">
    <source>
        <dbReference type="Proteomes" id="UP001218218"/>
    </source>
</evidence>
<name>A0AAD6ZN18_9AGAR</name>
<reference evidence="1" key="1">
    <citation type="submission" date="2023-03" db="EMBL/GenBank/DDBJ databases">
        <title>Massive genome expansion in bonnet fungi (Mycena s.s.) driven by repeated elements and novel gene families across ecological guilds.</title>
        <authorList>
            <consortium name="Lawrence Berkeley National Laboratory"/>
            <person name="Harder C.B."/>
            <person name="Miyauchi S."/>
            <person name="Viragh M."/>
            <person name="Kuo A."/>
            <person name="Thoen E."/>
            <person name="Andreopoulos B."/>
            <person name="Lu D."/>
            <person name="Skrede I."/>
            <person name="Drula E."/>
            <person name="Henrissat B."/>
            <person name="Morin E."/>
            <person name="Kohler A."/>
            <person name="Barry K."/>
            <person name="LaButti K."/>
            <person name="Morin E."/>
            <person name="Salamov A."/>
            <person name="Lipzen A."/>
            <person name="Mereny Z."/>
            <person name="Hegedus B."/>
            <person name="Baldrian P."/>
            <person name="Stursova M."/>
            <person name="Weitz H."/>
            <person name="Taylor A."/>
            <person name="Grigoriev I.V."/>
            <person name="Nagy L.G."/>
            <person name="Martin F."/>
            <person name="Kauserud H."/>
        </authorList>
    </citation>
    <scope>NUCLEOTIDE SEQUENCE</scope>
    <source>
        <strain evidence="1">CBHHK002</strain>
    </source>
</reference>
<organism evidence="1 2">
    <name type="scientific">Mycena albidolilacea</name>
    <dbReference type="NCBI Taxonomy" id="1033008"/>
    <lineage>
        <taxon>Eukaryota</taxon>
        <taxon>Fungi</taxon>
        <taxon>Dikarya</taxon>
        <taxon>Basidiomycota</taxon>
        <taxon>Agaricomycotina</taxon>
        <taxon>Agaricomycetes</taxon>
        <taxon>Agaricomycetidae</taxon>
        <taxon>Agaricales</taxon>
        <taxon>Marasmiineae</taxon>
        <taxon>Mycenaceae</taxon>
        <taxon>Mycena</taxon>
    </lineage>
</organism>
<proteinExistence type="predicted"/>
<evidence type="ECO:0000313" key="1">
    <source>
        <dbReference type="EMBL" id="KAJ7330400.1"/>
    </source>
</evidence>
<keyword evidence="2" id="KW-1185">Reference proteome</keyword>
<dbReference type="EMBL" id="JARIHO010000037">
    <property type="protein sequence ID" value="KAJ7330400.1"/>
    <property type="molecule type" value="Genomic_DNA"/>
</dbReference>
<gene>
    <name evidence="1" type="ORF">DFH08DRAFT_882570</name>
</gene>
<dbReference type="Proteomes" id="UP001218218">
    <property type="component" value="Unassembled WGS sequence"/>
</dbReference>